<feature type="compositionally biased region" description="Basic and acidic residues" evidence="1">
    <location>
        <begin position="23"/>
        <end position="38"/>
    </location>
</feature>
<reference evidence="2 3" key="1">
    <citation type="submission" date="2022-01" db="EMBL/GenBank/DDBJ databases">
        <title>Flavihumibacter sp. nov., isolated from sediment of a river.</title>
        <authorList>
            <person name="Liu H."/>
        </authorList>
    </citation>
    <scope>NUCLEOTIDE SEQUENCE [LARGE SCALE GENOMIC DNA]</scope>
    <source>
        <strain evidence="2 3">RY-1</strain>
    </source>
</reference>
<evidence type="ECO:0000313" key="2">
    <source>
        <dbReference type="EMBL" id="MCF1714493.1"/>
    </source>
</evidence>
<sequence length="49" mass="5541">MCSLTEMEDRKYGRGNKGGGRQRRWETEEMGDGGDKGSVRIFATSMQIK</sequence>
<protein>
    <submittedName>
        <fullName evidence="2">Uncharacterized protein</fullName>
    </submittedName>
</protein>
<feature type="region of interest" description="Disordered" evidence="1">
    <location>
        <begin position="1"/>
        <end position="38"/>
    </location>
</feature>
<dbReference type="RefSeq" id="WP_234865217.1">
    <property type="nucleotide sequence ID" value="NZ_JAKEVY010000002.1"/>
</dbReference>
<proteinExistence type="predicted"/>
<organism evidence="2 3">
    <name type="scientific">Flavihumibacter fluminis</name>
    <dbReference type="NCBI Taxonomy" id="2909236"/>
    <lineage>
        <taxon>Bacteria</taxon>
        <taxon>Pseudomonadati</taxon>
        <taxon>Bacteroidota</taxon>
        <taxon>Chitinophagia</taxon>
        <taxon>Chitinophagales</taxon>
        <taxon>Chitinophagaceae</taxon>
        <taxon>Flavihumibacter</taxon>
    </lineage>
</organism>
<gene>
    <name evidence="2" type="ORF">L0U88_07620</name>
</gene>
<dbReference type="EMBL" id="JAKEVY010000002">
    <property type="protein sequence ID" value="MCF1714493.1"/>
    <property type="molecule type" value="Genomic_DNA"/>
</dbReference>
<keyword evidence="3" id="KW-1185">Reference proteome</keyword>
<evidence type="ECO:0000313" key="3">
    <source>
        <dbReference type="Proteomes" id="UP001200145"/>
    </source>
</evidence>
<evidence type="ECO:0000256" key="1">
    <source>
        <dbReference type="SAM" id="MobiDB-lite"/>
    </source>
</evidence>
<name>A0ABS9BFL1_9BACT</name>
<comment type="caution">
    <text evidence="2">The sequence shown here is derived from an EMBL/GenBank/DDBJ whole genome shotgun (WGS) entry which is preliminary data.</text>
</comment>
<accession>A0ABS9BFL1</accession>
<dbReference type="Proteomes" id="UP001200145">
    <property type="component" value="Unassembled WGS sequence"/>
</dbReference>